<keyword evidence="2" id="KW-1185">Reference proteome</keyword>
<accession>A0A2U9BDG4</accession>
<gene>
    <name evidence="1" type="ORF">SMAX5B_022726</name>
</gene>
<proteinExistence type="predicted"/>
<evidence type="ECO:0000313" key="1">
    <source>
        <dbReference type="EMBL" id="AWP02003.1"/>
    </source>
</evidence>
<dbReference type="Proteomes" id="UP000246464">
    <property type="component" value="Chromosome 5"/>
</dbReference>
<evidence type="ECO:0000313" key="2">
    <source>
        <dbReference type="Proteomes" id="UP000246464"/>
    </source>
</evidence>
<protein>
    <submittedName>
        <fullName evidence="1">Uncharacterized protein</fullName>
    </submittedName>
</protein>
<reference evidence="1 2" key="1">
    <citation type="submission" date="2017-12" db="EMBL/GenBank/DDBJ databases">
        <title>Integrating genomic resources of turbot (Scophthalmus maximus) in depth evaluation of genetic and physical mapping variation across individuals.</title>
        <authorList>
            <person name="Martinez P."/>
        </authorList>
    </citation>
    <scope>NUCLEOTIDE SEQUENCE [LARGE SCALE GENOMIC DNA]</scope>
</reference>
<dbReference type="AlphaFoldDB" id="A0A2U9BDG4"/>
<dbReference type="EMBL" id="CP026247">
    <property type="protein sequence ID" value="AWP02003.1"/>
    <property type="molecule type" value="Genomic_DNA"/>
</dbReference>
<name>A0A2U9BDG4_SCOMX</name>
<organism evidence="1 2">
    <name type="scientific">Scophthalmus maximus</name>
    <name type="common">Turbot</name>
    <name type="synonym">Psetta maxima</name>
    <dbReference type="NCBI Taxonomy" id="52904"/>
    <lineage>
        <taxon>Eukaryota</taxon>
        <taxon>Metazoa</taxon>
        <taxon>Chordata</taxon>
        <taxon>Craniata</taxon>
        <taxon>Vertebrata</taxon>
        <taxon>Euteleostomi</taxon>
        <taxon>Actinopterygii</taxon>
        <taxon>Neopterygii</taxon>
        <taxon>Teleostei</taxon>
        <taxon>Neoteleostei</taxon>
        <taxon>Acanthomorphata</taxon>
        <taxon>Carangaria</taxon>
        <taxon>Pleuronectiformes</taxon>
        <taxon>Pleuronectoidei</taxon>
        <taxon>Scophthalmidae</taxon>
        <taxon>Scophthalmus</taxon>
    </lineage>
</organism>
<sequence length="57" mass="6321">MTPSDAVRCVRRTLTFMEQDPNAVTQDLFAVIASLSRVVYSTDPPPLPPPHLTENPQ</sequence>